<feature type="chain" id="PRO_5005567232" evidence="1">
    <location>
        <begin position="22"/>
        <end position="321"/>
    </location>
</feature>
<sequence>MKRFGIILSLLCLVWITGCTATKNDSQEKVIRIAEQYGIAYAPVQIMKDQGILEKNYPGIQVIWEQMSNTTAIREAMVSNKLDVGFMAIPPFLIGWDNGMDWKIATGLSSVPTGLVAKDEIQSLQDIENDDRIALPQPGSVQHILLAMACKKEFNDPKKMDNLLVTLSHPDGMTALLAGNEITAHFTSTPYREAELATTGYHEILTGEEAFGGDFSFIVGVTTKKLHDENPEVYKAFNQSVEEAILFINENPEEAAEILTKYYDLSKEDILKYLTAEDTEYSATVKGIKNFSDFMNETDYLKKSYTSIEEVVWENTDYAEY</sequence>
<evidence type="ECO:0000313" key="2">
    <source>
        <dbReference type="EMBL" id="KNZ43441.1"/>
    </source>
</evidence>
<dbReference type="Pfam" id="PF13379">
    <property type="entry name" value="NMT1_2"/>
    <property type="match status" value="1"/>
</dbReference>
<dbReference type="PANTHER" id="PTHR30024">
    <property type="entry name" value="ALIPHATIC SULFONATES-BINDING PROTEIN-RELATED"/>
    <property type="match status" value="1"/>
</dbReference>
<dbReference type="PATRIC" id="fig|52689.4.peg.2350"/>
<dbReference type="Proteomes" id="UP000036873">
    <property type="component" value="Unassembled WGS sequence"/>
</dbReference>
<gene>
    <name evidence="2" type="ORF">AKG39_01420</name>
</gene>
<feature type="signal peptide" evidence="1">
    <location>
        <begin position="1"/>
        <end position="21"/>
    </location>
</feature>
<reference evidence="3" key="1">
    <citation type="submission" date="2015-07" db="EMBL/GenBank/DDBJ databases">
        <title>Draft genome sequence of Acetobacterium bakii DSM 8293, a potential psychrophilic chemical producer through syngas fermentation.</title>
        <authorList>
            <person name="Song Y."/>
            <person name="Hwang S."/>
            <person name="Cho B.-K."/>
        </authorList>
    </citation>
    <scope>NUCLEOTIDE SEQUENCE [LARGE SCALE GENOMIC DNA]</scope>
    <source>
        <strain evidence="3">DSM 8239</strain>
    </source>
</reference>
<dbReference type="EMBL" id="LGYO01000004">
    <property type="protein sequence ID" value="KNZ43441.1"/>
    <property type="molecule type" value="Genomic_DNA"/>
</dbReference>
<dbReference type="PROSITE" id="PS51257">
    <property type="entry name" value="PROKAR_LIPOPROTEIN"/>
    <property type="match status" value="1"/>
</dbReference>
<accession>A0A0L6U4K5</accession>
<evidence type="ECO:0000313" key="3">
    <source>
        <dbReference type="Proteomes" id="UP000036873"/>
    </source>
</evidence>
<keyword evidence="3" id="KW-1185">Reference proteome</keyword>
<comment type="caution">
    <text evidence="2">The sequence shown here is derived from an EMBL/GenBank/DDBJ whole genome shotgun (WGS) entry which is preliminary data.</text>
</comment>
<dbReference type="SUPFAM" id="SSF53850">
    <property type="entry name" value="Periplasmic binding protein-like II"/>
    <property type="match status" value="1"/>
</dbReference>
<keyword evidence="1" id="KW-0732">Signal</keyword>
<proteinExistence type="predicted"/>
<name>A0A0L6U4K5_9FIRM</name>
<organism evidence="2 3">
    <name type="scientific">Acetobacterium bakii</name>
    <dbReference type="NCBI Taxonomy" id="52689"/>
    <lineage>
        <taxon>Bacteria</taxon>
        <taxon>Bacillati</taxon>
        <taxon>Bacillota</taxon>
        <taxon>Clostridia</taxon>
        <taxon>Eubacteriales</taxon>
        <taxon>Eubacteriaceae</taxon>
        <taxon>Acetobacterium</taxon>
    </lineage>
</organism>
<protein>
    <submittedName>
        <fullName evidence="2">ABC transporter substrate-binding protein</fullName>
    </submittedName>
</protein>
<dbReference type="AlphaFoldDB" id="A0A0L6U4K5"/>
<dbReference type="STRING" id="52689.AKG39_01420"/>
<dbReference type="PANTHER" id="PTHR30024:SF2">
    <property type="entry name" value="ABC TRANSPORTER SUBSTRATE-BINDING PROTEIN"/>
    <property type="match status" value="1"/>
</dbReference>
<evidence type="ECO:0000256" key="1">
    <source>
        <dbReference type="SAM" id="SignalP"/>
    </source>
</evidence>
<dbReference type="OrthoDB" id="9815602at2"/>
<dbReference type="Gene3D" id="3.40.190.10">
    <property type="entry name" value="Periplasmic binding protein-like II"/>
    <property type="match status" value="2"/>
</dbReference>